<feature type="compositionally biased region" description="Low complexity" evidence="1">
    <location>
        <begin position="663"/>
        <end position="682"/>
    </location>
</feature>
<feature type="compositionally biased region" description="Polar residues" evidence="1">
    <location>
        <begin position="84"/>
        <end position="102"/>
    </location>
</feature>
<keyword evidence="2" id="KW-0472">Membrane</keyword>
<dbReference type="AlphaFoldDB" id="A0A854QN84"/>
<gene>
    <name evidence="3" type="ORF">C361_02215</name>
</gene>
<keyword evidence="2" id="KW-1133">Transmembrane helix</keyword>
<feature type="transmembrane region" description="Helical" evidence="2">
    <location>
        <begin position="356"/>
        <end position="380"/>
    </location>
</feature>
<feature type="transmembrane region" description="Helical" evidence="2">
    <location>
        <begin position="160"/>
        <end position="188"/>
    </location>
</feature>
<feature type="region of interest" description="Disordered" evidence="1">
    <location>
        <begin position="400"/>
        <end position="424"/>
    </location>
</feature>
<feature type="compositionally biased region" description="Polar residues" evidence="1">
    <location>
        <begin position="550"/>
        <end position="565"/>
    </location>
</feature>
<comment type="caution">
    <text evidence="3">The sequence shown here is derived from an EMBL/GenBank/DDBJ whole genome shotgun (WGS) entry which is preliminary data.</text>
</comment>
<feature type="compositionally biased region" description="Pro residues" evidence="1">
    <location>
        <begin position="53"/>
        <end position="71"/>
    </location>
</feature>
<organism evidence="3 4">
    <name type="scientific">Cryptococcus neoformans Tu259-1</name>
    <dbReference type="NCBI Taxonomy" id="1230072"/>
    <lineage>
        <taxon>Eukaryota</taxon>
        <taxon>Fungi</taxon>
        <taxon>Dikarya</taxon>
        <taxon>Basidiomycota</taxon>
        <taxon>Agaricomycotina</taxon>
        <taxon>Tremellomycetes</taxon>
        <taxon>Tremellales</taxon>
        <taxon>Cryptococcaceae</taxon>
        <taxon>Cryptococcus</taxon>
        <taxon>Cryptococcus neoformans species complex</taxon>
    </lineage>
</organism>
<name>A0A854QN84_CRYNE</name>
<proteinExistence type="predicted"/>
<dbReference type="Proteomes" id="UP000199727">
    <property type="component" value="Unassembled WGS sequence"/>
</dbReference>
<feature type="region of interest" description="Disordered" evidence="1">
    <location>
        <begin position="615"/>
        <end position="682"/>
    </location>
</feature>
<protein>
    <submittedName>
        <fullName evidence="3">Uncharacterized protein</fullName>
    </submittedName>
</protein>
<evidence type="ECO:0000256" key="2">
    <source>
        <dbReference type="SAM" id="Phobius"/>
    </source>
</evidence>
<evidence type="ECO:0000256" key="1">
    <source>
        <dbReference type="SAM" id="MobiDB-lite"/>
    </source>
</evidence>
<dbReference type="OrthoDB" id="2575061at2759"/>
<reference evidence="3 4" key="1">
    <citation type="submission" date="2017-06" db="EMBL/GenBank/DDBJ databases">
        <title>Global population genomics of the pathogenic fungus Cryptococcus neoformans var. grubii.</title>
        <authorList>
            <person name="Cuomo C."/>
            <person name="Litvintseva A."/>
            <person name="Chen Y."/>
            <person name="Young S."/>
            <person name="Zeng Q."/>
            <person name="Chapman S."/>
            <person name="Gujja S."/>
            <person name="Saif S."/>
            <person name="Birren B."/>
        </authorList>
    </citation>
    <scope>NUCLEOTIDE SEQUENCE [LARGE SCALE GENOMIC DNA]</scope>
    <source>
        <strain evidence="3 4">Tu259-1</strain>
    </source>
</reference>
<feature type="region of interest" description="Disordered" evidence="1">
    <location>
        <begin position="22"/>
        <end position="125"/>
    </location>
</feature>
<feature type="region of interest" description="Disordered" evidence="1">
    <location>
        <begin position="541"/>
        <end position="565"/>
    </location>
</feature>
<feature type="compositionally biased region" description="Polar residues" evidence="1">
    <location>
        <begin position="23"/>
        <end position="33"/>
    </location>
</feature>
<sequence>MISIDKIASSQSLNKVRTALPFTRNTEAESSSPLILPSKAPFPTKQVQTSPPFSTPNPPTFVRPAPPPPRTPSYRQPRQPAFALSSTRISSPTPGQSPQKFLSPNAEFAPPQSRPGKGMSGQLPKMGLPEEDVEMIEIPRFKKRELNLGLVRKHPAKQRVAWLTLGGLWVVNGLLSLFFDVNVIYILVQCSIHPSFDTNNTKLWQFAAAAYAILWALSTIVVWLGWELGYEFWRRWRLGRPAIEPIYFSLPASLHLSLKSYDHFIFLLHIRTSPLGTPYARDIIPETCHALIQLLPGLMLLLPRAAIAVVVLISFWTPSADVHAPYGGHVDGTADRNPNFFRSDAPGELTDYSKGVLLTFTLYVASRLLVVMASAIGLWVSSGRPLGGLIGKRFRRTSPVGRASPFTPRTPHRKPSFQPRDPSLTCSPQKNWVDENSWDWAWRERTRARVQDAFELCIVRLDGDGGVFKQDGETRTEQDASWAKSSDKIAERIPMGEREQKDVSYSATNFIAQIIAHDSSSSCSPSKIDEFEATRPEPILDPINDIKVRPSSSRAGNNPMSSTNDLFYTPPTSIASASKKKLSVAEAIGKGGVLLSSYKKPSRWVTEFGVKAEKDRETLDSERSDDESGLLSADTSPRQSMLFRERSGSTASHLSHKMFGNVSQHSHSTTSGTGSGSDKTSITSIRQRAYTTSHSHTPDLARARSSSITMIKESLNGVALATANGSSELVRRARSGTTLNNGAQGKRYWKVSDDEGSEELADDDPVIPRSKHDKTMGLGAPFGYLSQHDGYDHQGTTRNDVA</sequence>
<evidence type="ECO:0000313" key="3">
    <source>
        <dbReference type="EMBL" id="OXG25211.1"/>
    </source>
</evidence>
<feature type="region of interest" description="Disordered" evidence="1">
    <location>
        <begin position="749"/>
        <end position="802"/>
    </location>
</feature>
<accession>A0A854QN84</accession>
<feature type="compositionally biased region" description="Acidic residues" evidence="1">
    <location>
        <begin position="754"/>
        <end position="765"/>
    </location>
</feature>
<dbReference type="EMBL" id="AMKT01000028">
    <property type="protein sequence ID" value="OXG25211.1"/>
    <property type="molecule type" value="Genomic_DNA"/>
</dbReference>
<keyword evidence="2" id="KW-0812">Transmembrane</keyword>
<feature type="transmembrane region" description="Helical" evidence="2">
    <location>
        <begin position="208"/>
        <end position="230"/>
    </location>
</feature>
<evidence type="ECO:0000313" key="4">
    <source>
        <dbReference type="Proteomes" id="UP000199727"/>
    </source>
</evidence>